<evidence type="ECO:0000256" key="1">
    <source>
        <dbReference type="SAM" id="Phobius"/>
    </source>
</evidence>
<feature type="transmembrane region" description="Helical" evidence="1">
    <location>
        <begin position="12"/>
        <end position="32"/>
    </location>
</feature>
<feature type="transmembrane region" description="Helical" evidence="1">
    <location>
        <begin position="103"/>
        <end position="124"/>
    </location>
</feature>
<keyword evidence="1" id="KW-0812">Transmembrane</keyword>
<dbReference type="AlphaFoldDB" id="A0A0F9BKS3"/>
<keyword evidence="1" id="KW-0472">Membrane</keyword>
<dbReference type="EMBL" id="LAZR01037348">
    <property type="protein sequence ID" value="KKL22440.1"/>
    <property type="molecule type" value="Genomic_DNA"/>
</dbReference>
<feature type="non-terminal residue" evidence="3">
    <location>
        <position position="1"/>
    </location>
</feature>
<feature type="domain" description="CAAX prenyl protease 2/Lysostaphin resistance protein A-like" evidence="2">
    <location>
        <begin position="48"/>
        <end position="166"/>
    </location>
</feature>
<proteinExistence type="predicted"/>
<evidence type="ECO:0000313" key="3">
    <source>
        <dbReference type="EMBL" id="KKL22440.1"/>
    </source>
</evidence>
<feature type="transmembrane region" description="Helical" evidence="1">
    <location>
        <begin position="64"/>
        <end position="82"/>
    </location>
</feature>
<feature type="transmembrane region" description="Helical" evidence="1">
    <location>
        <begin position="190"/>
        <end position="211"/>
    </location>
</feature>
<comment type="caution">
    <text evidence="3">The sequence shown here is derived from an EMBL/GenBank/DDBJ whole genome shotgun (WGS) entry which is preliminary data.</text>
</comment>
<dbReference type="InterPro" id="IPR003675">
    <property type="entry name" value="Rce1/LyrA-like_dom"/>
</dbReference>
<evidence type="ECO:0000259" key="2">
    <source>
        <dbReference type="Pfam" id="PF02517"/>
    </source>
</evidence>
<accession>A0A0F9BKS3</accession>
<dbReference type="Pfam" id="PF02517">
    <property type="entry name" value="Rce1-like"/>
    <property type="match status" value="1"/>
</dbReference>
<organism evidence="3">
    <name type="scientific">marine sediment metagenome</name>
    <dbReference type="NCBI Taxonomy" id="412755"/>
    <lineage>
        <taxon>unclassified sequences</taxon>
        <taxon>metagenomes</taxon>
        <taxon>ecological metagenomes</taxon>
    </lineage>
</organism>
<name>A0A0F9BKS3_9ZZZZ</name>
<sequence>TEGKHKSKSNYLVAGIKWFAILILVSMVINFVQDSFGIKTESPQTSNILLRFFDVSLAPLTEEIAFRVMLIGIPLFAMYAHRSSFGSFFKALWHPSENLQIKLSTRVLVLIVVVGVLFGVAHVISGEPWSSGKFAQATASGIIIGWVYFRMGLVSAILIHWATNYFVFSYVYMITDFAEISVEQAFKHSLMMTLEILFIALGILSIAIMIFNRYNFKKKEKLEI</sequence>
<reference evidence="3" key="1">
    <citation type="journal article" date="2015" name="Nature">
        <title>Complex archaea that bridge the gap between prokaryotes and eukaryotes.</title>
        <authorList>
            <person name="Spang A."/>
            <person name="Saw J.H."/>
            <person name="Jorgensen S.L."/>
            <person name="Zaremba-Niedzwiedzka K."/>
            <person name="Martijn J."/>
            <person name="Lind A.E."/>
            <person name="van Eijk R."/>
            <person name="Schleper C."/>
            <person name="Guy L."/>
            <person name="Ettema T.J."/>
        </authorList>
    </citation>
    <scope>NUCLEOTIDE SEQUENCE</scope>
</reference>
<gene>
    <name evidence="3" type="ORF">LCGC14_2435410</name>
</gene>
<dbReference type="GO" id="GO:0004175">
    <property type="term" value="F:endopeptidase activity"/>
    <property type="evidence" value="ECO:0007669"/>
    <property type="project" value="UniProtKB-ARBA"/>
</dbReference>
<protein>
    <recommendedName>
        <fullName evidence="2">CAAX prenyl protease 2/Lysostaphin resistance protein A-like domain-containing protein</fullName>
    </recommendedName>
</protein>
<feature type="transmembrane region" description="Helical" evidence="1">
    <location>
        <begin position="156"/>
        <end position="175"/>
    </location>
</feature>
<keyword evidence="1" id="KW-1133">Transmembrane helix</keyword>
<dbReference type="GO" id="GO:0080120">
    <property type="term" value="P:CAAX-box protein maturation"/>
    <property type="evidence" value="ECO:0007669"/>
    <property type="project" value="UniProtKB-ARBA"/>
</dbReference>